<dbReference type="EMBL" id="BDUD01000001">
    <property type="protein sequence ID" value="GBG21328.1"/>
    <property type="molecule type" value="Genomic_DNA"/>
</dbReference>
<comment type="similarity">
    <text evidence="1">Belongs to the terpene synthase family.</text>
</comment>
<dbReference type="PANTHER" id="PTHR35201">
    <property type="entry name" value="TERPENE SYNTHASE"/>
    <property type="match status" value="1"/>
</dbReference>
<gene>
    <name evidence="2" type="ORF">NIES4072_50120</name>
</gene>
<keyword evidence="1" id="KW-0479">Metal-binding</keyword>
<name>A0A2R5FV42_NOSCO</name>
<proteinExistence type="inferred from homology"/>
<dbReference type="Pfam" id="PF19086">
    <property type="entry name" value="Terpene_syn_C_2"/>
    <property type="match status" value="1"/>
</dbReference>
<dbReference type="PANTHER" id="PTHR35201:SF4">
    <property type="entry name" value="BETA-PINACENE SYNTHASE-RELATED"/>
    <property type="match status" value="1"/>
</dbReference>
<comment type="caution">
    <text evidence="2">The sequence shown here is derived from an EMBL/GenBank/DDBJ whole genome shotgun (WGS) entry which is preliminary data.</text>
</comment>
<keyword evidence="1" id="KW-0460">Magnesium</keyword>
<keyword evidence="1" id="KW-0456">Lyase</keyword>
<dbReference type="Proteomes" id="UP000245124">
    <property type="component" value="Unassembled WGS sequence"/>
</dbReference>
<evidence type="ECO:0000256" key="1">
    <source>
        <dbReference type="RuleBase" id="RU366034"/>
    </source>
</evidence>
<dbReference type="SUPFAM" id="SSF48576">
    <property type="entry name" value="Terpenoid synthases"/>
    <property type="match status" value="1"/>
</dbReference>
<dbReference type="EC" id="4.2.3.-" evidence="1"/>
<dbReference type="SFLD" id="SFLDS00005">
    <property type="entry name" value="Isoprenoid_Synthase_Type_I"/>
    <property type="match status" value="1"/>
</dbReference>
<dbReference type="OrthoDB" id="2989600at2"/>
<dbReference type="Gene3D" id="1.10.600.10">
    <property type="entry name" value="Farnesyl Diphosphate Synthase"/>
    <property type="match status" value="1"/>
</dbReference>
<dbReference type="InterPro" id="IPR034686">
    <property type="entry name" value="Terpene_cyclase-like_2"/>
</dbReference>
<dbReference type="GO" id="GO:0010333">
    <property type="term" value="F:terpene synthase activity"/>
    <property type="evidence" value="ECO:0007669"/>
    <property type="project" value="InterPro"/>
</dbReference>
<dbReference type="AlphaFoldDB" id="A0A2R5FV42"/>
<sequence>MEKLISADLFCPFSSQINTNIDVLEEYALEWVLGFNLLANESSYQRFCKSKFFLMAATTYPYCNFQELKIANDWLSWLFIWDDQCDLSDLKTKPESLKAFHKRFIEILKGAQVTSHDIPLSRALSNLRERMLEKASLKWLNYFICGFEKYLSGCFEEANNRVDGIVPDMDTYIEMRRLSAGADVALPLIELCNQLIIPDFLRQQDIFKQLNEITNNLLGWSNDIFSLSRELATGHVHNLVFVLHCQHKISLKEAMKLATKMHDNEIQKLLHLEANILSFGEEIDTELAKYILGIHAWIRGNLDWYSFTARYKTVEMLELAKY</sequence>
<accession>A0A2R5FV42</accession>
<evidence type="ECO:0000313" key="3">
    <source>
        <dbReference type="Proteomes" id="UP000245124"/>
    </source>
</evidence>
<evidence type="ECO:0000313" key="2">
    <source>
        <dbReference type="EMBL" id="GBG21328.1"/>
    </source>
</evidence>
<organism evidence="2 3">
    <name type="scientific">Nostoc commune NIES-4072</name>
    <dbReference type="NCBI Taxonomy" id="2005467"/>
    <lineage>
        <taxon>Bacteria</taxon>
        <taxon>Bacillati</taxon>
        <taxon>Cyanobacteriota</taxon>
        <taxon>Cyanophyceae</taxon>
        <taxon>Nostocales</taxon>
        <taxon>Nostocaceae</taxon>
        <taxon>Nostoc</taxon>
    </lineage>
</organism>
<dbReference type="InterPro" id="IPR008949">
    <property type="entry name" value="Isoprenoid_synthase_dom_sf"/>
</dbReference>
<comment type="cofactor">
    <cofactor evidence="1">
        <name>Mg(2+)</name>
        <dbReference type="ChEBI" id="CHEBI:18420"/>
    </cofactor>
</comment>
<keyword evidence="3" id="KW-1185">Reference proteome</keyword>
<dbReference type="GO" id="GO:0046872">
    <property type="term" value="F:metal ion binding"/>
    <property type="evidence" value="ECO:0007669"/>
    <property type="project" value="UniProtKB-KW"/>
</dbReference>
<protein>
    <recommendedName>
        <fullName evidence="1">Terpene synthase</fullName>
        <ecNumber evidence="1">4.2.3.-</ecNumber>
    </recommendedName>
</protein>
<dbReference type="RefSeq" id="WP_109011248.1">
    <property type="nucleotide sequence ID" value="NZ_BDUD01000001.1"/>
</dbReference>
<dbReference type="SFLD" id="SFLDG01020">
    <property type="entry name" value="Terpene_Cyclase_Like_2"/>
    <property type="match status" value="1"/>
</dbReference>
<reference evidence="2 3" key="1">
    <citation type="submission" date="2017-06" db="EMBL/GenBank/DDBJ databases">
        <title>Genome sequencing of cyanobaciteial culture collection at National Institute for Environmental Studies (NIES).</title>
        <authorList>
            <person name="Hirose Y."/>
            <person name="Shimura Y."/>
            <person name="Fujisawa T."/>
            <person name="Nakamura Y."/>
            <person name="Kawachi M."/>
        </authorList>
    </citation>
    <scope>NUCLEOTIDE SEQUENCE [LARGE SCALE GENOMIC DNA]</scope>
    <source>
        <strain evidence="2 3">NIES-4072</strain>
    </source>
</reference>